<feature type="transmembrane region" description="Helical" evidence="1">
    <location>
        <begin position="22"/>
        <end position="43"/>
    </location>
</feature>
<evidence type="ECO:0000313" key="2">
    <source>
        <dbReference type="EMBL" id="EHI75300.1"/>
    </source>
</evidence>
<accession>G5JR07</accession>
<keyword evidence="1" id="KW-1133">Transmembrane helix</keyword>
<keyword evidence="1" id="KW-0812">Transmembrane</keyword>
<comment type="caution">
    <text evidence="2">The sequence shown here is derived from an EMBL/GenBank/DDBJ whole genome shotgun (WGS) entry which is preliminary data.</text>
</comment>
<keyword evidence="3" id="KW-1185">Reference proteome</keyword>
<dbReference type="AlphaFoldDB" id="G5JR07"/>
<gene>
    <name evidence="2" type="ORF">STRCR_1890</name>
</gene>
<name>G5JR07_STRCG</name>
<dbReference type="STRING" id="873449.STRCR_1890"/>
<dbReference type="OrthoDB" id="2237345at2"/>
<evidence type="ECO:0000256" key="1">
    <source>
        <dbReference type="SAM" id="Phobius"/>
    </source>
</evidence>
<organism evidence="2 3">
    <name type="scientific">Streptococcus criceti HS-6</name>
    <dbReference type="NCBI Taxonomy" id="873449"/>
    <lineage>
        <taxon>Bacteria</taxon>
        <taxon>Bacillati</taxon>
        <taxon>Bacillota</taxon>
        <taxon>Bacilli</taxon>
        <taxon>Lactobacillales</taxon>
        <taxon>Streptococcaceae</taxon>
        <taxon>Streptococcus</taxon>
    </lineage>
</organism>
<keyword evidence="1" id="KW-0472">Membrane</keyword>
<reference evidence="2" key="1">
    <citation type="submission" date="2011-07" db="EMBL/GenBank/DDBJ databases">
        <authorList>
            <person name="Stanhope M.J."/>
            <person name="Durkin A.S."/>
            <person name="Hostetler J."/>
            <person name="Kim M."/>
            <person name="Radune D."/>
            <person name="Singh I."/>
            <person name="Town C.D."/>
        </authorList>
    </citation>
    <scope>NUCLEOTIDE SEQUENCE [LARGE SCALE GENOMIC DNA]</scope>
    <source>
        <strain evidence="2">HS-6</strain>
    </source>
</reference>
<protein>
    <submittedName>
        <fullName evidence="2">Uncharacterized protein</fullName>
    </submittedName>
</protein>
<evidence type="ECO:0000313" key="3">
    <source>
        <dbReference type="Proteomes" id="UP000004322"/>
    </source>
</evidence>
<dbReference type="RefSeq" id="WP_004229597.1">
    <property type="nucleotide sequence ID" value="NZ_AEUV02000002.1"/>
</dbReference>
<dbReference type="EMBL" id="AEUV02000002">
    <property type="protein sequence ID" value="EHI75300.1"/>
    <property type="molecule type" value="Genomic_DNA"/>
</dbReference>
<proteinExistence type="predicted"/>
<dbReference type="Proteomes" id="UP000004322">
    <property type="component" value="Unassembled WGS sequence"/>
</dbReference>
<sequence length="87" mass="10310">MKHEWIIELTKAIDSTDWISNVIQILLGVISIIAPMIFAYWVSKKDTKEIDERQKRLEDNIKLLSEYQGKNRRCFNLTLFISKKVLQ</sequence>